<evidence type="ECO:0000313" key="2">
    <source>
        <dbReference type="EMBL" id="GGL39563.1"/>
    </source>
</evidence>
<protein>
    <submittedName>
        <fullName evidence="2">Uncharacterized protein</fullName>
    </submittedName>
</protein>
<dbReference type="RefSeq" id="WP_058856191.1">
    <property type="nucleotide sequence ID" value="NZ_BMMH01000024.1"/>
</dbReference>
<gene>
    <name evidence="2" type="ORF">GCM10011588_62940</name>
</gene>
<feature type="compositionally biased region" description="Basic and acidic residues" evidence="1">
    <location>
        <begin position="30"/>
        <end position="42"/>
    </location>
</feature>
<accession>A0A917RW31</accession>
<evidence type="ECO:0000313" key="3">
    <source>
        <dbReference type="Proteomes" id="UP000638263"/>
    </source>
</evidence>
<feature type="compositionally biased region" description="Basic and acidic residues" evidence="1">
    <location>
        <begin position="1"/>
        <end position="21"/>
    </location>
</feature>
<reference evidence="2" key="2">
    <citation type="submission" date="2020-09" db="EMBL/GenBank/DDBJ databases">
        <authorList>
            <person name="Sun Q."/>
            <person name="Zhou Y."/>
        </authorList>
    </citation>
    <scope>NUCLEOTIDE SEQUENCE</scope>
    <source>
        <strain evidence="2">CGMCC 4.3508</strain>
    </source>
</reference>
<sequence length="105" mass="10898">MQDPREESQEARGEPGSRDTGADTVAGGTTDREAGDLGHEETTSAPDEAAEREAEFTSEPAPGSEPPVPPYDDRKATANEPQETATGKVDDKRVGGATSPTEGEG</sequence>
<organism evidence="2 3">
    <name type="scientific">Nocardia jinanensis</name>
    <dbReference type="NCBI Taxonomy" id="382504"/>
    <lineage>
        <taxon>Bacteria</taxon>
        <taxon>Bacillati</taxon>
        <taxon>Actinomycetota</taxon>
        <taxon>Actinomycetes</taxon>
        <taxon>Mycobacteriales</taxon>
        <taxon>Nocardiaceae</taxon>
        <taxon>Nocardia</taxon>
    </lineage>
</organism>
<evidence type="ECO:0000256" key="1">
    <source>
        <dbReference type="SAM" id="MobiDB-lite"/>
    </source>
</evidence>
<dbReference type="EMBL" id="BMMH01000024">
    <property type="protein sequence ID" value="GGL39563.1"/>
    <property type="molecule type" value="Genomic_DNA"/>
</dbReference>
<name>A0A917RW31_9NOCA</name>
<feature type="region of interest" description="Disordered" evidence="1">
    <location>
        <begin position="1"/>
        <end position="105"/>
    </location>
</feature>
<keyword evidence="3" id="KW-1185">Reference proteome</keyword>
<dbReference type="AlphaFoldDB" id="A0A917RW31"/>
<dbReference type="Proteomes" id="UP000638263">
    <property type="component" value="Unassembled WGS sequence"/>
</dbReference>
<reference evidence="2" key="1">
    <citation type="journal article" date="2014" name="Int. J. Syst. Evol. Microbiol.">
        <title>Complete genome sequence of Corynebacterium casei LMG S-19264T (=DSM 44701T), isolated from a smear-ripened cheese.</title>
        <authorList>
            <consortium name="US DOE Joint Genome Institute (JGI-PGF)"/>
            <person name="Walter F."/>
            <person name="Albersmeier A."/>
            <person name="Kalinowski J."/>
            <person name="Ruckert C."/>
        </authorList>
    </citation>
    <scope>NUCLEOTIDE SEQUENCE</scope>
    <source>
        <strain evidence="2">CGMCC 4.3508</strain>
    </source>
</reference>
<proteinExistence type="predicted"/>
<comment type="caution">
    <text evidence="2">The sequence shown here is derived from an EMBL/GenBank/DDBJ whole genome shotgun (WGS) entry which is preliminary data.</text>
</comment>